<organism evidence="1 2">
    <name type="scientific">Rickettsia australis (strain Cutlack)</name>
    <dbReference type="NCBI Taxonomy" id="1105110"/>
    <lineage>
        <taxon>Bacteria</taxon>
        <taxon>Pseudomonadati</taxon>
        <taxon>Pseudomonadota</taxon>
        <taxon>Alphaproteobacteria</taxon>
        <taxon>Rickettsiales</taxon>
        <taxon>Rickettsiaceae</taxon>
        <taxon>Rickettsieae</taxon>
        <taxon>Rickettsia</taxon>
        <taxon>spotted fever group</taxon>
    </lineage>
</organism>
<dbReference type="STRING" id="1105110.MC5_04685"/>
<evidence type="ECO:0000313" key="1">
    <source>
        <dbReference type="EMBL" id="AFC71235.1"/>
    </source>
</evidence>
<dbReference type="HOGENOM" id="CLU_2540420_0_0_5"/>
<dbReference type="Proteomes" id="UP000007589">
    <property type="component" value="Chromosome"/>
</dbReference>
<dbReference type="EMBL" id="CP003338">
    <property type="protein sequence ID" value="AFC71235.1"/>
    <property type="molecule type" value="Genomic_DNA"/>
</dbReference>
<gene>
    <name evidence="1" type="ordered locus">MC5_04685</name>
</gene>
<keyword evidence="2" id="KW-1185">Reference proteome</keyword>
<dbReference type="AlphaFoldDB" id="H8K7J2"/>
<sequence>MIFTLANSLPLLPSVAPLLLLTVKLLPLLSKVTIPPPVFILFKLLANVTVCAIGADNINCESASPKLMLLFTLLKRAKFPLLT</sequence>
<proteinExistence type="predicted"/>
<reference evidence="2" key="1">
    <citation type="submission" date="2012-02" db="EMBL/GenBank/DDBJ databases">
        <title>Complete genome sequence of Rickettsia australis strain Cutlack.</title>
        <authorList>
            <person name="Johnson S.L."/>
            <person name="Munk A.C."/>
            <person name="Han S."/>
            <person name="Bruce D.C."/>
            <person name="Dasch G.A."/>
        </authorList>
    </citation>
    <scope>NUCLEOTIDE SEQUENCE [LARGE SCALE GENOMIC DNA]</scope>
    <source>
        <strain evidence="2">Cutlack</strain>
    </source>
</reference>
<accession>H8K7J2</accession>
<protein>
    <submittedName>
        <fullName evidence="1">Uncharacterized protein</fullName>
    </submittedName>
</protein>
<dbReference type="KEGG" id="rau:MC5_04685"/>
<dbReference type="RefSeq" id="WP_014412761.1">
    <property type="nucleotide sequence ID" value="NC_017058.1"/>
</dbReference>
<name>H8K7J2_RICAC</name>
<evidence type="ECO:0000313" key="2">
    <source>
        <dbReference type="Proteomes" id="UP000007589"/>
    </source>
</evidence>